<feature type="transmembrane region" description="Helical" evidence="9">
    <location>
        <begin position="194"/>
        <end position="216"/>
    </location>
</feature>
<evidence type="ECO:0000256" key="4">
    <source>
        <dbReference type="ARBA" id="ARBA00022475"/>
    </source>
</evidence>
<feature type="transmembrane region" description="Helical" evidence="9">
    <location>
        <begin position="376"/>
        <end position="402"/>
    </location>
</feature>
<feature type="transmembrane region" description="Helical" evidence="9">
    <location>
        <begin position="243"/>
        <end position="266"/>
    </location>
</feature>
<feature type="transmembrane region" description="Helical" evidence="9">
    <location>
        <begin position="94"/>
        <end position="113"/>
    </location>
</feature>
<dbReference type="GO" id="GO:0005886">
    <property type="term" value="C:plasma membrane"/>
    <property type="evidence" value="ECO:0007669"/>
    <property type="project" value="UniProtKB-SubCell"/>
</dbReference>
<keyword evidence="4 8" id="KW-1003">Cell membrane</keyword>
<reference evidence="10" key="1">
    <citation type="journal article" date="2014" name="Int. J. Syst. Evol. Microbiol.">
        <title>Complete genome sequence of Corynebacterium casei LMG S-19264T (=DSM 44701T), isolated from a smear-ripened cheese.</title>
        <authorList>
            <consortium name="US DOE Joint Genome Institute (JGI-PGF)"/>
            <person name="Walter F."/>
            <person name="Albersmeier A."/>
            <person name="Kalinowski J."/>
            <person name="Ruckert C."/>
        </authorList>
    </citation>
    <scope>NUCLEOTIDE SEQUENCE</scope>
    <source>
        <strain evidence="10">CGMCC 1.12698</strain>
    </source>
</reference>
<gene>
    <name evidence="10" type="ORF">GCM10007140_24200</name>
</gene>
<dbReference type="PANTHER" id="PTHR43337">
    <property type="entry name" value="XANTHINE/URACIL PERMEASE C887.17-RELATED"/>
    <property type="match status" value="1"/>
</dbReference>
<comment type="similarity">
    <text evidence="2 8">Belongs to the nucleobase:cation symporter-2 (NCS2) (TC 2.A.40) family. Azg-like subfamily.</text>
</comment>
<keyword evidence="7 8" id="KW-0472">Membrane</keyword>
<dbReference type="PANTHER" id="PTHR43337:SF1">
    <property type="entry name" value="XANTHINE_URACIL PERMEASE C887.17-RELATED"/>
    <property type="match status" value="1"/>
</dbReference>
<feature type="transmembrane region" description="Helical" evidence="9">
    <location>
        <begin position="414"/>
        <end position="433"/>
    </location>
</feature>
<dbReference type="InterPro" id="IPR026033">
    <property type="entry name" value="Azg-like_bact_archaea"/>
</dbReference>
<dbReference type="Pfam" id="PF00860">
    <property type="entry name" value="Xan_ur_permease"/>
    <property type="match status" value="1"/>
</dbReference>
<evidence type="ECO:0000256" key="5">
    <source>
        <dbReference type="ARBA" id="ARBA00022692"/>
    </source>
</evidence>
<reference evidence="10" key="2">
    <citation type="submission" date="2020-09" db="EMBL/GenBank/DDBJ databases">
        <authorList>
            <person name="Sun Q."/>
            <person name="Zhou Y."/>
        </authorList>
    </citation>
    <scope>NUCLEOTIDE SEQUENCE</scope>
    <source>
        <strain evidence="10">CGMCC 1.12698</strain>
    </source>
</reference>
<dbReference type="GO" id="GO:0005345">
    <property type="term" value="F:purine nucleobase transmembrane transporter activity"/>
    <property type="evidence" value="ECO:0007669"/>
    <property type="project" value="TreeGrafter"/>
</dbReference>
<dbReference type="AlphaFoldDB" id="A0A917EQY2"/>
<evidence type="ECO:0000256" key="9">
    <source>
        <dbReference type="SAM" id="Phobius"/>
    </source>
</evidence>
<feature type="transmembrane region" description="Helical" evidence="9">
    <location>
        <begin position="320"/>
        <end position="339"/>
    </location>
</feature>
<dbReference type="PIRSF" id="PIRSF005353">
    <property type="entry name" value="PbuG"/>
    <property type="match status" value="1"/>
</dbReference>
<dbReference type="RefSeq" id="WP_239534591.1">
    <property type="nucleotide sequence ID" value="NZ_BMFK01000001.1"/>
</dbReference>
<feature type="transmembrane region" description="Helical" evidence="9">
    <location>
        <begin position="20"/>
        <end position="38"/>
    </location>
</feature>
<keyword evidence="5 8" id="KW-0812">Transmembrane</keyword>
<evidence type="ECO:0000313" key="11">
    <source>
        <dbReference type="Proteomes" id="UP000605259"/>
    </source>
</evidence>
<feature type="transmembrane region" description="Helical" evidence="9">
    <location>
        <begin position="133"/>
        <end position="154"/>
    </location>
</feature>
<dbReference type="EMBL" id="BMFK01000001">
    <property type="protein sequence ID" value="GGE73490.1"/>
    <property type="molecule type" value="Genomic_DNA"/>
</dbReference>
<feature type="transmembrane region" description="Helical" evidence="9">
    <location>
        <begin position="166"/>
        <end position="187"/>
    </location>
</feature>
<keyword evidence="11" id="KW-1185">Reference proteome</keyword>
<evidence type="ECO:0000256" key="6">
    <source>
        <dbReference type="ARBA" id="ARBA00022989"/>
    </source>
</evidence>
<comment type="caution">
    <text evidence="10">The sequence shown here is derived from an EMBL/GenBank/DDBJ whole genome shotgun (WGS) entry which is preliminary data.</text>
</comment>
<protein>
    <submittedName>
        <fullName evidence="10">Guanine permease</fullName>
    </submittedName>
</protein>
<evidence type="ECO:0000256" key="8">
    <source>
        <dbReference type="PIRNR" id="PIRNR005353"/>
    </source>
</evidence>
<accession>A0A917EQY2</accession>
<proteinExistence type="inferred from homology"/>
<evidence type="ECO:0000256" key="2">
    <source>
        <dbReference type="ARBA" id="ARBA00005697"/>
    </source>
</evidence>
<dbReference type="InterPro" id="IPR045018">
    <property type="entry name" value="Azg-like"/>
</dbReference>
<evidence type="ECO:0000256" key="7">
    <source>
        <dbReference type="ARBA" id="ARBA00023136"/>
    </source>
</evidence>
<name>A0A917EQY2_9BACI</name>
<organism evidence="10 11">
    <name type="scientific">Priestia taiwanensis</name>
    <dbReference type="NCBI Taxonomy" id="1347902"/>
    <lineage>
        <taxon>Bacteria</taxon>
        <taxon>Bacillati</taxon>
        <taxon>Bacillota</taxon>
        <taxon>Bacilli</taxon>
        <taxon>Bacillales</taxon>
        <taxon>Bacillaceae</taxon>
        <taxon>Priestia</taxon>
    </lineage>
</organism>
<sequence>MFNIFKLKENGTTVKTEMYAGLTTFLTMAYIIIVNPIILKDAGVPFEQAFTATIIAALIGTLLMAFFANYPIAIAPGMGINAYFAYSVVGNNGVTYQVAFAAVFVAGLIFLLLSFTSFRKKLIEAIPHSLKHAIAAGIGLFIAFLGLRMAGVIVANDANLIGLGNLHSNSVILTFIGLTVTLLLMCLNVNGALFIGMVVTSVVAFFMGELTFGGAITSMPSLPEGLIITNPIDAFSDVIEHSLYAVVFSFLLVTIFDTTGTLLGVASKANMFKDGKLPRVERALLSDSISTTVGSMFGTSPSTAYVESSAGVAAGGRTGLTSLVVAVLFLIAAFFSPVIGAISGLSAITSPALIVVGCLMIGSIKEIEWDKIDEAFPAFLVILCIPLTSSIATGIALGFIFYPLMKIAKGQFRTVHPLIYVFAVLFFYQLVFLPH</sequence>
<evidence type="ECO:0000256" key="1">
    <source>
        <dbReference type="ARBA" id="ARBA00004651"/>
    </source>
</evidence>
<dbReference type="InterPro" id="IPR006043">
    <property type="entry name" value="NCS2"/>
</dbReference>
<comment type="subcellular location">
    <subcellularLocation>
        <location evidence="1 8">Cell membrane</location>
        <topology evidence="1 8">Multi-pass membrane protein</topology>
    </subcellularLocation>
</comment>
<keyword evidence="3 8" id="KW-0813">Transport</keyword>
<feature type="transmembrane region" description="Helical" evidence="9">
    <location>
        <begin position="50"/>
        <end position="74"/>
    </location>
</feature>
<keyword evidence="6 8" id="KW-1133">Transmembrane helix</keyword>
<evidence type="ECO:0000313" key="10">
    <source>
        <dbReference type="EMBL" id="GGE73490.1"/>
    </source>
</evidence>
<evidence type="ECO:0000256" key="3">
    <source>
        <dbReference type="ARBA" id="ARBA00022448"/>
    </source>
</evidence>
<dbReference type="Proteomes" id="UP000605259">
    <property type="component" value="Unassembled WGS sequence"/>
</dbReference>